<organism evidence="2 3">
    <name type="scientific">Actinomadura rugatobispora</name>
    <dbReference type="NCBI Taxonomy" id="1994"/>
    <lineage>
        <taxon>Bacteria</taxon>
        <taxon>Bacillati</taxon>
        <taxon>Actinomycetota</taxon>
        <taxon>Actinomycetes</taxon>
        <taxon>Streptosporangiales</taxon>
        <taxon>Thermomonosporaceae</taxon>
        <taxon>Actinomadura</taxon>
    </lineage>
</organism>
<evidence type="ECO:0000259" key="1">
    <source>
        <dbReference type="Pfam" id="PF13613"/>
    </source>
</evidence>
<evidence type="ECO:0000313" key="3">
    <source>
        <dbReference type="Proteomes" id="UP001596074"/>
    </source>
</evidence>
<keyword evidence="3" id="KW-1185">Reference proteome</keyword>
<dbReference type="Proteomes" id="UP001596074">
    <property type="component" value="Unassembled WGS sequence"/>
</dbReference>
<comment type="caution">
    <text evidence="2">The sequence shown here is derived from an EMBL/GenBank/DDBJ whole genome shotgun (WGS) entry which is preliminary data.</text>
</comment>
<dbReference type="EMBL" id="JBHSON010000007">
    <property type="protein sequence ID" value="MFC5745390.1"/>
    <property type="molecule type" value="Genomic_DNA"/>
</dbReference>
<feature type="domain" description="Transposase Helix-turn-helix" evidence="1">
    <location>
        <begin position="47"/>
        <end position="96"/>
    </location>
</feature>
<dbReference type="InterPro" id="IPR027805">
    <property type="entry name" value="Transposase_HTH_dom"/>
</dbReference>
<accession>A0ABW0ZQ60</accession>
<dbReference type="RefSeq" id="WP_378281013.1">
    <property type="nucleotide sequence ID" value="NZ_JBHSON010000007.1"/>
</dbReference>
<reference evidence="3" key="1">
    <citation type="journal article" date="2019" name="Int. J. Syst. Evol. Microbiol.">
        <title>The Global Catalogue of Microorganisms (GCM) 10K type strain sequencing project: providing services to taxonomists for standard genome sequencing and annotation.</title>
        <authorList>
            <consortium name="The Broad Institute Genomics Platform"/>
            <consortium name="The Broad Institute Genome Sequencing Center for Infectious Disease"/>
            <person name="Wu L."/>
            <person name="Ma J."/>
        </authorList>
    </citation>
    <scope>NUCLEOTIDE SEQUENCE [LARGE SCALE GENOMIC DNA]</scope>
    <source>
        <strain evidence="3">KCTC 42087</strain>
    </source>
</reference>
<gene>
    <name evidence="2" type="ORF">ACFPZN_07225</name>
</gene>
<evidence type="ECO:0000313" key="2">
    <source>
        <dbReference type="EMBL" id="MFC5745390.1"/>
    </source>
</evidence>
<protein>
    <submittedName>
        <fullName evidence="2">Transposase family protein</fullName>
    </submittedName>
</protein>
<sequence length="154" mass="16448">MQPISAANTGAIQLFTGSPPDEFTEIVTGLERAVGEEVADGLPGRQWSLPLADRVLLVAVYYRTDATVRQLGAMFGVTRPAAGRVLARLGPLLALQPLPQRRMRIEKVLITPEGVAFVTDDARAGKGRAEAPGAILLNVDTGTRLVLRVPVPQD</sequence>
<proteinExistence type="predicted"/>
<name>A0ABW0ZQ60_9ACTN</name>
<dbReference type="Pfam" id="PF13613">
    <property type="entry name" value="HTH_Tnp_4"/>
    <property type="match status" value="1"/>
</dbReference>